<dbReference type="GO" id="GO:0010073">
    <property type="term" value="P:meristem maintenance"/>
    <property type="evidence" value="ECO:0007669"/>
    <property type="project" value="InterPro"/>
</dbReference>
<dbReference type="Proteomes" id="UP000694251">
    <property type="component" value="Chromosome 10"/>
</dbReference>
<name>A0A8T1ZYJ7_ARASU</name>
<comment type="caution">
    <text evidence="3">The sequence shown here is derived from an EMBL/GenBank/DDBJ whole genome shotgun (WGS) entry which is preliminary data.</text>
</comment>
<sequence length="448" mass="51323">MDMVGQEQNFKSECHMSTFLSWDLDPRIEGLIEATCFKYFLRIPKGVLKLNMKVITALAKFYDVNHNAFAFGETGNEFYVDIGLQDILYTTGLPIDGLQVSGFEDADPCLTIQDNLNLTKDEAMSLFYNKKTQNSLTISLKKLKQRFEKVPDDVTDLMPYQKAYLFFLVGNLLVATSTEGISPMYLPLLGESVNDYAWGAATLAFIKHGLKLMKQDLMVNDTTRCHGFRYALMIFALKRFPCSCHALGIKEVPSGFPLLSQWLILFPKGNDKKCTKNHLRDKLQNLSENEVTWEPYKSSTSYNRPHQFFKQLGLEEVSIPDDIPDMNIHPERKLSKYKGKNWKEYGDYGKVNNYWEKRHDYVLLNVRLQDHDENDDTHSESHEQHSQMDMSLGTSRNQGQNDEAQTTSSLPNDQSDSVSHEIHQRTMNFSSHSISCNNVFDTAPPTDN</sequence>
<dbReference type="Pfam" id="PF10536">
    <property type="entry name" value="PMD"/>
    <property type="match status" value="1"/>
</dbReference>
<keyword evidence="3" id="KW-0808">Transferase</keyword>
<reference evidence="3 4" key="1">
    <citation type="submission" date="2020-12" db="EMBL/GenBank/DDBJ databases">
        <title>Concerted genomic and epigenomic changes stabilize Arabidopsis allopolyploids.</title>
        <authorList>
            <person name="Chen Z."/>
        </authorList>
    </citation>
    <scope>NUCLEOTIDE SEQUENCE [LARGE SCALE GENOMIC DNA]</scope>
    <source>
        <strain evidence="3">As9502</strain>
        <tissue evidence="3">Leaf</tissue>
    </source>
</reference>
<feature type="region of interest" description="Disordered" evidence="1">
    <location>
        <begin position="372"/>
        <end position="420"/>
    </location>
</feature>
<dbReference type="InterPro" id="IPR019557">
    <property type="entry name" value="AminoTfrase-like_pln_mobile"/>
</dbReference>
<accession>A0A8T1ZYJ7</accession>
<evidence type="ECO:0000256" key="1">
    <source>
        <dbReference type="SAM" id="MobiDB-lite"/>
    </source>
</evidence>
<proteinExistence type="predicted"/>
<organism evidence="3 4">
    <name type="scientific">Arabidopsis suecica</name>
    <name type="common">Swedish thale-cress</name>
    <name type="synonym">Cardaminopsis suecica</name>
    <dbReference type="NCBI Taxonomy" id="45249"/>
    <lineage>
        <taxon>Eukaryota</taxon>
        <taxon>Viridiplantae</taxon>
        <taxon>Streptophyta</taxon>
        <taxon>Embryophyta</taxon>
        <taxon>Tracheophyta</taxon>
        <taxon>Spermatophyta</taxon>
        <taxon>Magnoliopsida</taxon>
        <taxon>eudicotyledons</taxon>
        <taxon>Gunneridae</taxon>
        <taxon>Pentapetalae</taxon>
        <taxon>rosids</taxon>
        <taxon>malvids</taxon>
        <taxon>Brassicales</taxon>
        <taxon>Brassicaceae</taxon>
        <taxon>Camelineae</taxon>
        <taxon>Arabidopsis</taxon>
    </lineage>
</organism>
<evidence type="ECO:0000259" key="2">
    <source>
        <dbReference type="Pfam" id="PF10536"/>
    </source>
</evidence>
<evidence type="ECO:0000313" key="3">
    <source>
        <dbReference type="EMBL" id="KAG7564609.1"/>
    </source>
</evidence>
<dbReference type="PANTHER" id="PTHR46033">
    <property type="entry name" value="PROTEIN MAIN-LIKE 2"/>
    <property type="match status" value="1"/>
</dbReference>
<keyword evidence="3" id="KW-0032">Aminotransferase</keyword>
<dbReference type="InterPro" id="IPR044824">
    <property type="entry name" value="MAIN-like"/>
</dbReference>
<feature type="domain" description="Aminotransferase-like plant mobile" evidence="2">
    <location>
        <begin position="48"/>
        <end position="307"/>
    </location>
</feature>
<feature type="compositionally biased region" description="Basic and acidic residues" evidence="1">
    <location>
        <begin position="372"/>
        <end position="386"/>
    </location>
</feature>
<evidence type="ECO:0000313" key="4">
    <source>
        <dbReference type="Proteomes" id="UP000694251"/>
    </source>
</evidence>
<dbReference type="OrthoDB" id="1750608at2759"/>
<dbReference type="EMBL" id="JAEFBJ010000010">
    <property type="protein sequence ID" value="KAG7564609.1"/>
    <property type="molecule type" value="Genomic_DNA"/>
</dbReference>
<dbReference type="AlphaFoldDB" id="A0A8T1ZYJ7"/>
<gene>
    <name evidence="3" type="ORF">ISN44_As10g013680</name>
</gene>
<keyword evidence="4" id="KW-1185">Reference proteome</keyword>
<dbReference type="PANTHER" id="PTHR46033:SF17">
    <property type="entry name" value="AMINOTRANSFERASE-LIKE PLANT MOBILE DOMAIN-CONTAINING PROTEIN"/>
    <property type="match status" value="1"/>
</dbReference>
<feature type="compositionally biased region" description="Polar residues" evidence="1">
    <location>
        <begin position="387"/>
        <end position="417"/>
    </location>
</feature>
<dbReference type="GO" id="GO:0008483">
    <property type="term" value="F:transaminase activity"/>
    <property type="evidence" value="ECO:0007669"/>
    <property type="project" value="UniProtKB-KW"/>
</dbReference>
<protein>
    <submittedName>
        <fullName evidence="3">Aminotransferase-like plant mobile domain</fullName>
    </submittedName>
</protein>